<dbReference type="Proteomes" id="UP000520767">
    <property type="component" value="Unassembled WGS sequence"/>
</dbReference>
<dbReference type="EMBL" id="JACHJQ010000004">
    <property type="protein sequence ID" value="MBB4907798.1"/>
    <property type="molecule type" value="Genomic_DNA"/>
</dbReference>
<keyword evidence="2" id="KW-1185">Reference proteome</keyword>
<dbReference type="AlphaFoldDB" id="A0A7W7VF00"/>
<comment type="caution">
    <text evidence="1">The sequence shown here is derived from an EMBL/GenBank/DDBJ whole genome shotgun (WGS) entry which is preliminary data.</text>
</comment>
<reference evidence="1 2" key="1">
    <citation type="submission" date="2020-08" db="EMBL/GenBank/DDBJ databases">
        <title>Genomic Encyclopedia of Type Strains, Phase III (KMG-III): the genomes of soil and plant-associated and newly described type strains.</title>
        <authorList>
            <person name="Whitman W."/>
        </authorList>
    </citation>
    <scope>NUCLEOTIDE SEQUENCE [LARGE SCALE GENOMIC DNA]</scope>
    <source>
        <strain evidence="1 2">CECT 8960</strain>
    </source>
</reference>
<accession>A0A7W7VF00</accession>
<evidence type="ECO:0000313" key="1">
    <source>
        <dbReference type="EMBL" id="MBB4907798.1"/>
    </source>
</evidence>
<evidence type="ECO:0000313" key="2">
    <source>
        <dbReference type="Proteomes" id="UP000520767"/>
    </source>
</evidence>
<proteinExistence type="predicted"/>
<name>A0A7W7VF00_9PSEU</name>
<organism evidence="1 2">
    <name type="scientific">Actinophytocola algeriensis</name>
    <dbReference type="NCBI Taxonomy" id="1768010"/>
    <lineage>
        <taxon>Bacteria</taxon>
        <taxon>Bacillati</taxon>
        <taxon>Actinomycetota</taxon>
        <taxon>Actinomycetes</taxon>
        <taxon>Pseudonocardiales</taxon>
        <taxon>Pseudonocardiaceae</taxon>
    </lineage>
</organism>
<protein>
    <submittedName>
        <fullName evidence="1">Uncharacterized protein</fullName>
    </submittedName>
</protein>
<gene>
    <name evidence="1" type="ORF">FHR82_004040</name>
</gene>
<sequence length="38" mass="3772">MQGSISGAITVLEEVVAPLGAIGDMIAYNGGEPLSCHA</sequence>